<dbReference type="InterPro" id="IPR051261">
    <property type="entry name" value="NLR"/>
</dbReference>
<evidence type="ECO:0000313" key="4">
    <source>
        <dbReference type="Proteomes" id="UP000265200"/>
    </source>
</evidence>
<dbReference type="SUPFAM" id="SSF52047">
    <property type="entry name" value="RNI-like"/>
    <property type="match status" value="1"/>
</dbReference>
<dbReference type="Proteomes" id="UP000265200">
    <property type="component" value="Chromosome 2"/>
</dbReference>
<organism evidence="3 4">
    <name type="scientific">Oryzias latipes</name>
    <name type="common">Japanese rice fish</name>
    <name type="synonym">Japanese killifish</name>
    <dbReference type="NCBI Taxonomy" id="8090"/>
    <lineage>
        <taxon>Eukaryota</taxon>
        <taxon>Metazoa</taxon>
        <taxon>Chordata</taxon>
        <taxon>Craniata</taxon>
        <taxon>Vertebrata</taxon>
        <taxon>Euteleostomi</taxon>
        <taxon>Actinopterygii</taxon>
        <taxon>Neopterygii</taxon>
        <taxon>Teleostei</taxon>
        <taxon>Neoteleostei</taxon>
        <taxon>Acanthomorphata</taxon>
        <taxon>Ovalentaria</taxon>
        <taxon>Atherinomorphae</taxon>
        <taxon>Beloniformes</taxon>
        <taxon>Adrianichthyidae</taxon>
        <taxon>Oryziinae</taxon>
        <taxon>Oryzias</taxon>
    </lineage>
</organism>
<keyword evidence="1" id="KW-0433">Leucine-rich repeat</keyword>
<dbReference type="InterPro" id="IPR032675">
    <property type="entry name" value="LRR_dom_sf"/>
</dbReference>
<dbReference type="Ensembl" id="ENSORLT00015031945.1">
    <property type="protein sequence ID" value="ENSORLP00015010831.1"/>
    <property type="gene ID" value="ENSORLG00015011650.1"/>
</dbReference>
<reference evidence="3" key="4">
    <citation type="submission" date="2025-09" db="UniProtKB">
        <authorList>
            <consortium name="Ensembl"/>
        </authorList>
    </citation>
    <scope>IDENTIFICATION</scope>
    <source>
        <strain evidence="3">HSOK</strain>
    </source>
</reference>
<dbReference type="PANTHER" id="PTHR24106">
    <property type="entry name" value="NACHT, LRR AND CARD DOMAINS-CONTAINING"/>
    <property type="match status" value="1"/>
</dbReference>
<accession>A0A3P9HST8</accession>
<reference evidence="3 4" key="2">
    <citation type="submission" date="2017-04" db="EMBL/GenBank/DDBJ databases">
        <title>CpG methylation of centromeres and impact of large insertions on vertebrate speciation.</title>
        <authorList>
            <person name="Ichikawa K."/>
            <person name="Yoshimura J."/>
            <person name="Morishita S."/>
        </authorList>
    </citation>
    <scope>NUCLEOTIDE SEQUENCE</scope>
    <source>
        <strain evidence="3 4">HSOK</strain>
    </source>
</reference>
<protein>
    <recommendedName>
        <fullName evidence="5">NACHT LRR and PYD domain-containing protein</fullName>
    </recommendedName>
</protein>
<name>A0A3P9HST8_ORYLA</name>
<dbReference type="AlphaFoldDB" id="A0A3P9HST8"/>
<evidence type="ECO:0000313" key="3">
    <source>
        <dbReference type="Ensembl" id="ENSORLP00015010831.1"/>
    </source>
</evidence>
<reference key="1">
    <citation type="journal article" date="2007" name="Nature">
        <title>The medaka draft genome and insights into vertebrate genome evolution.</title>
        <authorList>
            <person name="Kasahara M."/>
            <person name="Naruse K."/>
            <person name="Sasaki S."/>
            <person name="Nakatani Y."/>
            <person name="Qu W."/>
            <person name="Ahsan B."/>
            <person name="Yamada T."/>
            <person name="Nagayasu Y."/>
            <person name="Doi K."/>
            <person name="Kasai Y."/>
            <person name="Jindo T."/>
            <person name="Kobayashi D."/>
            <person name="Shimada A."/>
            <person name="Toyoda A."/>
            <person name="Kuroki Y."/>
            <person name="Fujiyama A."/>
            <person name="Sasaki T."/>
            <person name="Shimizu A."/>
            <person name="Asakawa S."/>
            <person name="Shimizu N."/>
            <person name="Hashimoto S."/>
            <person name="Yang J."/>
            <person name="Lee Y."/>
            <person name="Matsushima K."/>
            <person name="Sugano S."/>
            <person name="Sakaizumi M."/>
            <person name="Narita T."/>
            <person name="Ohishi K."/>
            <person name="Haga S."/>
            <person name="Ohta F."/>
            <person name="Nomoto H."/>
            <person name="Nogata K."/>
            <person name="Morishita T."/>
            <person name="Endo T."/>
            <person name="Shin-I T."/>
            <person name="Takeda H."/>
            <person name="Morishita S."/>
            <person name="Kohara Y."/>
        </authorList>
    </citation>
    <scope>NUCLEOTIDE SEQUENCE [LARGE SCALE GENOMIC DNA]</scope>
    <source>
        <strain>Hd-rR</strain>
    </source>
</reference>
<evidence type="ECO:0000256" key="2">
    <source>
        <dbReference type="ARBA" id="ARBA00022737"/>
    </source>
</evidence>
<dbReference type="Gene3D" id="3.80.10.10">
    <property type="entry name" value="Ribonuclease Inhibitor"/>
    <property type="match status" value="1"/>
</dbReference>
<sequence length="185" mass="20234">MASRQSASSLRRSSELCLENCCSKLGCITAPEHTFLSDCRLIDCSLSEISCEALVSALKKNPSNLIELDLSVNKNLQDSGVLHLCGFLESPDCRLQTLRLYGCRLSKTNCAALASALKSDPSHLTELDLGLNSLQSSDVQQLQDLVESPNSKLQTLRSVEGWSQSSCFQMFGPKVSLRAKMQSFL</sequence>
<evidence type="ECO:0000256" key="1">
    <source>
        <dbReference type="ARBA" id="ARBA00022614"/>
    </source>
</evidence>
<keyword evidence="2" id="KW-0677">Repeat</keyword>
<reference evidence="3" key="3">
    <citation type="submission" date="2025-08" db="UniProtKB">
        <authorList>
            <consortium name="Ensembl"/>
        </authorList>
    </citation>
    <scope>IDENTIFICATION</scope>
    <source>
        <strain evidence="3">HSOK</strain>
    </source>
</reference>
<evidence type="ECO:0008006" key="5">
    <source>
        <dbReference type="Google" id="ProtNLM"/>
    </source>
</evidence>
<proteinExistence type="predicted"/>
<dbReference type="SMART" id="SM00368">
    <property type="entry name" value="LRR_RI"/>
    <property type="match status" value="3"/>
</dbReference>